<dbReference type="AlphaFoldDB" id="V8CDG9"/>
<dbReference type="HOGENOM" id="CLU_1935128_0_0_7"/>
<keyword evidence="3" id="KW-1185">Reference proteome</keyword>
<feature type="transmembrane region" description="Helical" evidence="1">
    <location>
        <begin position="15"/>
        <end position="35"/>
    </location>
</feature>
<dbReference type="RefSeq" id="WP_023927190.1">
    <property type="nucleotide sequence ID" value="NZ_KI669454.1"/>
</dbReference>
<comment type="caution">
    <text evidence="2">The sequence shown here is derived from an EMBL/GenBank/DDBJ whole genome shotgun (WGS) entry which is preliminary data.</text>
</comment>
<dbReference type="OrthoDB" id="5328667at2"/>
<dbReference type="PATRIC" id="fig|1357400.3.peg.667"/>
<reference evidence="2 3" key="1">
    <citation type="journal article" date="2014" name="Genome Announc.">
        <title>Draft genome sequences of six enterohepatic helicobacter species isolated from humans and one from rhesus macaques.</title>
        <authorList>
            <person name="Shen Z."/>
            <person name="Sheh A."/>
            <person name="Young S.K."/>
            <person name="Abouelliel A."/>
            <person name="Ward D.V."/>
            <person name="Earl A.M."/>
            <person name="Fox J.G."/>
        </authorList>
    </citation>
    <scope>NUCLEOTIDE SEQUENCE [LARGE SCALE GENOMIC DNA]</scope>
    <source>
        <strain evidence="2 3">MIT 99-5501</strain>
    </source>
</reference>
<accession>V8CDG9</accession>
<dbReference type="EMBL" id="AZJI01000001">
    <property type="protein sequence ID" value="ETD25152.1"/>
    <property type="molecule type" value="Genomic_DNA"/>
</dbReference>
<dbReference type="Proteomes" id="UP000018731">
    <property type="component" value="Unassembled WGS sequence"/>
</dbReference>
<keyword evidence="1" id="KW-1133">Transmembrane helix</keyword>
<keyword evidence="1" id="KW-0472">Membrane</keyword>
<evidence type="ECO:0008006" key="4">
    <source>
        <dbReference type="Google" id="ProtNLM"/>
    </source>
</evidence>
<dbReference type="InterPro" id="IPR045584">
    <property type="entry name" value="Pilin-like"/>
</dbReference>
<protein>
    <recommendedName>
        <fullName evidence="4">Prepilin-type N-terminal cleavage/methylation domain-containing protein</fullName>
    </recommendedName>
</protein>
<evidence type="ECO:0000313" key="3">
    <source>
        <dbReference type="Proteomes" id="UP000018731"/>
    </source>
</evidence>
<name>V8CDG9_9HELI</name>
<keyword evidence="1" id="KW-0812">Transmembrane</keyword>
<dbReference type="SUPFAM" id="SSF54523">
    <property type="entry name" value="Pili subunits"/>
    <property type="match status" value="1"/>
</dbReference>
<organism evidence="2 3">
    <name type="scientific">Helicobacter macacae MIT 99-5501</name>
    <dbReference type="NCBI Taxonomy" id="1357400"/>
    <lineage>
        <taxon>Bacteria</taxon>
        <taxon>Pseudomonadati</taxon>
        <taxon>Campylobacterota</taxon>
        <taxon>Epsilonproteobacteria</taxon>
        <taxon>Campylobacterales</taxon>
        <taxon>Helicobacteraceae</taxon>
        <taxon>Helicobacter</taxon>
    </lineage>
</organism>
<sequence>MNRHQFSTKSTTKSAFSTIELVFVIALLGVLILAIPSSLHLREKSCYATLASSLSNLQERLSLLYTDFTLHPKPLSAMRESSLAILNSINASNTPNCTLEFTKNRLVARANGQSVAFSIEPNDFSEQPAFKCNFTTSPLCRKILERTKIR</sequence>
<proteinExistence type="predicted"/>
<evidence type="ECO:0000313" key="2">
    <source>
        <dbReference type="EMBL" id="ETD25152.1"/>
    </source>
</evidence>
<dbReference type="STRING" id="1357400.HMPREF2086_00487"/>
<gene>
    <name evidence="2" type="ORF">HMPREF2086_00487</name>
</gene>
<dbReference type="Gene3D" id="3.30.700.10">
    <property type="entry name" value="Glycoprotein, Type 4 Pilin"/>
    <property type="match status" value="1"/>
</dbReference>
<evidence type="ECO:0000256" key="1">
    <source>
        <dbReference type="SAM" id="Phobius"/>
    </source>
</evidence>